<keyword evidence="4" id="KW-0597">Phosphoprotein</keyword>
<evidence type="ECO:0000256" key="5">
    <source>
        <dbReference type="ARBA" id="ARBA00022679"/>
    </source>
</evidence>
<evidence type="ECO:0000259" key="11">
    <source>
        <dbReference type="PROSITE" id="PS50109"/>
    </source>
</evidence>
<dbReference type="Gene3D" id="3.30.450.20">
    <property type="entry name" value="PAS domain"/>
    <property type="match status" value="1"/>
</dbReference>
<keyword evidence="7 14" id="KW-0418">Kinase</keyword>
<keyword evidence="10" id="KW-0472">Membrane</keyword>
<dbReference type="SMART" id="SM00387">
    <property type="entry name" value="HATPase_c"/>
    <property type="match status" value="1"/>
</dbReference>
<dbReference type="SMART" id="SM00091">
    <property type="entry name" value="PAS"/>
    <property type="match status" value="1"/>
</dbReference>
<evidence type="ECO:0000256" key="6">
    <source>
        <dbReference type="ARBA" id="ARBA00022741"/>
    </source>
</evidence>
<feature type="transmembrane region" description="Helical" evidence="10">
    <location>
        <begin position="110"/>
        <end position="132"/>
    </location>
</feature>
<dbReference type="EMBL" id="WNDQ01000066">
    <property type="protein sequence ID" value="KAF1019054.1"/>
    <property type="molecule type" value="Genomic_DNA"/>
</dbReference>
<dbReference type="InterPro" id="IPR036890">
    <property type="entry name" value="HATPase_C_sf"/>
</dbReference>
<dbReference type="SUPFAM" id="SSF47384">
    <property type="entry name" value="Homodimeric domain of signal transducing histidine kinase"/>
    <property type="match status" value="1"/>
</dbReference>
<evidence type="ECO:0000256" key="10">
    <source>
        <dbReference type="SAM" id="Phobius"/>
    </source>
</evidence>
<dbReference type="GO" id="GO:0016020">
    <property type="term" value="C:membrane"/>
    <property type="evidence" value="ECO:0007669"/>
    <property type="project" value="UniProtKB-SubCell"/>
</dbReference>
<evidence type="ECO:0000256" key="8">
    <source>
        <dbReference type="ARBA" id="ARBA00022840"/>
    </source>
</evidence>
<evidence type="ECO:0000259" key="13">
    <source>
        <dbReference type="PROSITE" id="PS50885"/>
    </source>
</evidence>
<evidence type="ECO:0000313" key="14">
    <source>
        <dbReference type="EMBL" id="KAF1019054.1"/>
    </source>
</evidence>
<evidence type="ECO:0000256" key="2">
    <source>
        <dbReference type="ARBA" id="ARBA00004370"/>
    </source>
</evidence>
<gene>
    <name evidence="14" type="primary">atoS_2</name>
    <name evidence="14" type="ORF">GAK30_03346</name>
</gene>
<dbReference type="GO" id="GO:0005524">
    <property type="term" value="F:ATP binding"/>
    <property type="evidence" value="ECO:0007669"/>
    <property type="project" value="UniProtKB-KW"/>
</dbReference>
<dbReference type="SUPFAM" id="SSF55874">
    <property type="entry name" value="ATPase domain of HSP90 chaperone/DNA topoisomerase II/histidine kinase"/>
    <property type="match status" value="1"/>
</dbReference>
<comment type="catalytic activity">
    <reaction evidence="1">
        <text>ATP + protein L-histidine = ADP + protein N-phospho-L-histidine.</text>
        <dbReference type="EC" id="2.7.13.3"/>
    </reaction>
</comment>
<dbReference type="Proteomes" id="UP000461670">
    <property type="component" value="Unassembled WGS sequence"/>
</dbReference>
<dbReference type="InterPro" id="IPR035965">
    <property type="entry name" value="PAS-like_dom_sf"/>
</dbReference>
<keyword evidence="5" id="KW-0808">Transferase</keyword>
<feature type="domain" description="Histidine kinase" evidence="11">
    <location>
        <begin position="546"/>
        <end position="776"/>
    </location>
</feature>
<dbReference type="SMART" id="SM00388">
    <property type="entry name" value="HisKA"/>
    <property type="match status" value="1"/>
</dbReference>
<organism evidence="14 15">
    <name type="scientific">Paracidovorax wautersii</name>
    <dbReference type="NCBI Taxonomy" id="1177982"/>
    <lineage>
        <taxon>Bacteria</taxon>
        <taxon>Pseudomonadati</taxon>
        <taxon>Pseudomonadota</taxon>
        <taxon>Betaproteobacteria</taxon>
        <taxon>Burkholderiales</taxon>
        <taxon>Comamonadaceae</taxon>
        <taxon>Paracidovorax</taxon>
    </lineage>
</organism>
<feature type="transmembrane region" description="Helical" evidence="10">
    <location>
        <begin position="78"/>
        <end position="98"/>
    </location>
</feature>
<evidence type="ECO:0000256" key="1">
    <source>
        <dbReference type="ARBA" id="ARBA00000085"/>
    </source>
</evidence>
<evidence type="ECO:0000256" key="4">
    <source>
        <dbReference type="ARBA" id="ARBA00022553"/>
    </source>
</evidence>
<keyword evidence="9" id="KW-0902">Two-component regulatory system</keyword>
<name>A0A7V8JP70_9BURK</name>
<dbReference type="PRINTS" id="PR00344">
    <property type="entry name" value="BCTRLSENSOR"/>
</dbReference>
<dbReference type="CDD" id="cd06225">
    <property type="entry name" value="HAMP"/>
    <property type="match status" value="1"/>
</dbReference>
<dbReference type="InterPro" id="IPR003594">
    <property type="entry name" value="HATPase_dom"/>
</dbReference>
<feature type="domain" description="HAMP" evidence="13">
    <location>
        <begin position="346"/>
        <end position="398"/>
    </location>
</feature>
<evidence type="ECO:0000259" key="12">
    <source>
        <dbReference type="PROSITE" id="PS50112"/>
    </source>
</evidence>
<dbReference type="Pfam" id="PF08448">
    <property type="entry name" value="PAS_4"/>
    <property type="match status" value="1"/>
</dbReference>
<accession>A0A7V8JP70</accession>
<dbReference type="PROSITE" id="PS50109">
    <property type="entry name" value="HIS_KIN"/>
    <property type="match status" value="1"/>
</dbReference>
<dbReference type="InterPro" id="IPR036097">
    <property type="entry name" value="HisK_dim/P_sf"/>
</dbReference>
<dbReference type="InterPro" id="IPR005467">
    <property type="entry name" value="His_kinase_dom"/>
</dbReference>
<dbReference type="InterPro" id="IPR013656">
    <property type="entry name" value="PAS_4"/>
</dbReference>
<keyword evidence="6" id="KW-0547">Nucleotide-binding</keyword>
<evidence type="ECO:0000256" key="7">
    <source>
        <dbReference type="ARBA" id="ARBA00022777"/>
    </source>
</evidence>
<dbReference type="PANTHER" id="PTHR43065">
    <property type="entry name" value="SENSOR HISTIDINE KINASE"/>
    <property type="match status" value="1"/>
</dbReference>
<dbReference type="InterPro" id="IPR000014">
    <property type="entry name" value="PAS"/>
</dbReference>
<dbReference type="InterPro" id="IPR003660">
    <property type="entry name" value="HAMP_dom"/>
</dbReference>
<dbReference type="CDD" id="cd00082">
    <property type="entry name" value="HisKA"/>
    <property type="match status" value="1"/>
</dbReference>
<dbReference type="Gene3D" id="6.10.340.10">
    <property type="match status" value="1"/>
</dbReference>
<keyword evidence="8" id="KW-0067">ATP-binding</keyword>
<dbReference type="InterPro" id="IPR003661">
    <property type="entry name" value="HisK_dim/P_dom"/>
</dbReference>
<feature type="domain" description="PAS" evidence="12">
    <location>
        <begin position="410"/>
        <end position="445"/>
    </location>
</feature>
<dbReference type="PANTHER" id="PTHR43065:SF10">
    <property type="entry name" value="PEROXIDE STRESS-ACTIVATED HISTIDINE KINASE MAK3"/>
    <property type="match status" value="1"/>
</dbReference>
<comment type="caution">
    <text evidence="14">The sequence shown here is derived from an EMBL/GenBank/DDBJ whole genome shotgun (WGS) entry which is preliminary data.</text>
</comment>
<keyword evidence="10" id="KW-0812">Transmembrane</keyword>
<dbReference type="SUPFAM" id="SSF158472">
    <property type="entry name" value="HAMP domain-like"/>
    <property type="match status" value="1"/>
</dbReference>
<dbReference type="EC" id="2.7.13.3" evidence="3"/>
<dbReference type="PROSITE" id="PS50112">
    <property type="entry name" value="PAS"/>
    <property type="match status" value="1"/>
</dbReference>
<dbReference type="SMART" id="SM00304">
    <property type="entry name" value="HAMP"/>
    <property type="match status" value="1"/>
</dbReference>
<dbReference type="Gene3D" id="3.30.565.10">
    <property type="entry name" value="Histidine kinase-like ATPase, C-terminal domain"/>
    <property type="match status" value="1"/>
</dbReference>
<reference evidence="15" key="1">
    <citation type="journal article" date="2020" name="MBio">
        <title>Horizontal gene transfer to a defensive symbiont with a reduced genome amongst a multipartite beetle microbiome.</title>
        <authorList>
            <person name="Waterworth S.C."/>
            <person name="Florez L.V."/>
            <person name="Rees E.R."/>
            <person name="Hertweck C."/>
            <person name="Kaltenpoth M."/>
            <person name="Kwan J.C."/>
        </authorList>
    </citation>
    <scope>NUCLEOTIDE SEQUENCE [LARGE SCALE GENOMIC DNA]</scope>
</reference>
<dbReference type="InterPro" id="IPR004358">
    <property type="entry name" value="Sig_transdc_His_kin-like_C"/>
</dbReference>
<feature type="transmembrane region" description="Helical" evidence="10">
    <location>
        <begin position="38"/>
        <end position="58"/>
    </location>
</feature>
<comment type="subcellular location">
    <subcellularLocation>
        <location evidence="2">Membrane</location>
    </subcellularLocation>
</comment>
<evidence type="ECO:0000256" key="9">
    <source>
        <dbReference type="ARBA" id="ARBA00023012"/>
    </source>
</evidence>
<dbReference type="GO" id="GO:0000155">
    <property type="term" value="F:phosphorelay sensor kinase activity"/>
    <property type="evidence" value="ECO:0007669"/>
    <property type="project" value="InterPro"/>
</dbReference>
<dbReference type="AlphaFoldDB" id="A0A7V8JP70"/>
<sequence>MNKYAANQDVPRTASGGVPAPIGHMPPRLLNNARSVRWALVLGGAAMVGIGLVLFFMLTLATSNQALYEVNYSRLLTINLGVASVLGGIILWGGVRLVSRVRRNKFGSRLLLKLAAIFALVGFAPGLLIYFVSYQFVSRSIETWFDARVETALGSGLNLGRLSLEALSNDMSNKGRASAQQLAGSSNAAAALILERQRSQLDADDLQLWSASGQLLASAGDSRFQLSPRRPSSQQMREARAQQAVSSIEGLDDATATSARQVRVQTLAVVPASGFDLRAETRYVQITQRLPETLVTNALQVQDVYREYQERALARDGLRGVYIGTLTLSLFLAVFGAILLAVLLGNQLVRPLLWLAEGVRDVAGGNLAPRDVMTSRDELSGLTRSFASMTQQLADTRAAVEASIRQVSDARANLQTILDNLTSGVVVLDAQGRIVTSNPGATRILRVPLAAHEGQRLHDLDGLAVLAQGVEAQFQAFLGEQEQHAIDHWQQAFELTPGHGEVDHGTSSLLARGALLPGERRLLVLEDISEIVSAQRTQAWGEVARRLAHEIKNPLTPIQLSAERLELKLHDKLEGQDRAILLKSVKTIVDQVDAMKRLVNEFRDYARLPRVSLARLDINALVTDVLHLYESEQARVGVRAELDAACPPIMGDAQQLRQVVHNLLQNAQDATEGASPALGDGGPPPALPDVVIRTLWNAETQRVRLQVRDSGPGFAEHILKRAFEPYVTTKPKGTGLGLPMVKKIAEEHGTRVDIANRVIDGQIRGAQVSLSFKVAA</sequence>
<dbReference type="SUPFAM" id="SSF55785">
    <property type="entry name" value="PYP-like sensor domain (PAS domain)"/>
    <property type="match status" value="1"/>
</dbReference>
<proteinExistence type="predicted"/>
<protein>
    <recommendedName>
        <fullName evidence="3">histidine kinase</fullName>
        <ecNumber evidence="3">2.7.13.3</ecNumber>
    </recommendedName>
</protein>
<dbReference type="PROSITE" id="PS50885">
    <property type="entry name" value="HAMP"/>
    <property type="match status" value="1"/>
</dbReference>
<evidence type="ECO:0000313" key="15">
    <source>
        <dbReference type="Proteomes" id="UP000461670"/>
    </source>
</evidence>
<feature type="transmembrane region" description="Helical" evidence="10">
    <location>
        <begin position="321"/>
        <end position="344"/>
    </location>
</feature>
<evidence type="ECO:0000256" key="3">
    <source>
        <dbReference type="ARBA" id="ARBA00012438"/>
    </source>
</evidence>
<dbReference type="Pfam" id="PF02518">
    <property type="entry name" value="HATPase_c"/>
    <property type="match status" value="1"/>
</dbReference>
<dbReference type="InterPro" id="IPR017232">
    <property type="entry name" value="NtrY"/>
</dbReference>
<keyword evidence="10" id="KW-1133">Transmembrane helix</keyword>
<dbReference type="PIRSF" id="PIRSF037532">
    <property type="entry name" value="STHK_NtrY"/>
    <property type="match status" value="1"/>
</dbReference>
<dbReference type="Pfam" id="PF00672">
    <property type="entry name" value="HAMP"/>
    <property type="match status" value="1"/>
</dbReference>
<dbReference type="Gene3D" id="1.10.287.130">
    <property type="match status" value="1"/>
</dbReference>
<dbReference type="Pfam" id="PF00512">
    <property type="entry name" value="HisKA"/>
    <property type="match status" value="1"/>
</dbReference>